<organism evidence="13">
    <name type="scientific">Paenibacillus sp. SYP-B3998</name>
    <dbReference type="NCBI Taxonomy" id="2678564"/>
    <lineage>
        <taxon>Bacteria</taxon>
        <taxon>Bacillati</taxon>
        <taxon>Bacillota</taxon>
        <taxon>Bacilli</taxon>
        <taxon>Bacillales</taxon>
        <taxon>Paenibacillaceae</taxon>
        <taxon>Paenibacillus</taxon>
    </lineage>
</organism>
<evidence type="ECO:0000256" key="9">
    <source>
        <dbReference type="ARBA" id="ARBA00023326"/>
    </source>
</evidence>
<keyword evidence="8 10" id="KW-0326">Glycosidase</keyword>
<keyword evidence="9" id="KW-0624">Polysaccharide degradation</keyword>
<dbReference type="InterPro" id="IPR003961">
    <property type="entry name" value="FN3_dom"/>
</dbReference>
<dbReference type="SUPFAM" id="SSF54556">
    <property type="entry name" value="Chitinase insertion domain"/>
    <property type="match status" value="1"/>
</dbReference>
<comment type="similarity">
    <text evidence="2">Belongs to the glycosyl hydrolase 18 family. Chitinase class II subfamily.</text>
</comment>
<evidence type="ECO:0000256" key="7">
    <source>
        <dbReference type="ARBA" id="ARBA00023277"/>
    </source>
</evidence>
<accession>A0A6G4A1J0</accession>
<comment type="caution">
    <text evidence="13">The sequence shown here is derived from an EMBL/GenBank/DDBJ whole genome shotgun (WGS) entry which is preliminary data.</text>
</comment>
<dbReference type="PROSITE" id="PS50853">
    <property type="entry name" value="FN3"/>
    <property type="match status" value="3"/>
</dbReference>
<dbReference type="CDD" id="cd12214">
    <property type="entry name" value="ChiA1_BD"/>
    <property type="match status" value="1"/>
</dbReference>
<dbReference type="EC" id="3.2.1.14" evidence="3"/>
<dbReference type="AlphaFoldDB" id="A0A6G4A1J0"/>
<evidence type="ECO:0000256" key="3">
    <source>
        <dbReference type="ARBA" id="ARBA00012729"/>
    </source>
</evidence>
<dbReference type="Gene3D" id="2.10.10.20">
    <property type="entry name" value="Carbohydrate-binding module superfamily 5/12"/>
    <property type="match status" value="1"/>
</dbReference>
<dbReference type="InterPro" id="IPR036573">
    <property type="entry name" value="CBM_sf_5/12"/>
</dbReference>
<dbReference type="Gene3D" id="3.20.20.80">
    <property type="entry name" value="Glycosidases"/>
    <property type="match status" value="1"/>
</dbReference>
<dbReference type="GO" id="GO:0000272">
    <property type="term" value="P:polysaccharide catabolic process"/>
    <property type="evidence" value="ECO:0007669"/>
    <property type="project" value="UniProtKB-KW"/>
</dbReference>
<dbReference type="Pfam" id="PF02839">
    <property type="entry name" value="CBM_5_12"/>
    <property type="match status" value="1"/>
</dbReference>
<dbReference type="Gene3D" id="2.60.40.10">
    <property type="entry name" value="Immunoglobulins"/>
    <property type="match status" value="3"/>
</dbReference>
<dbReference type="FunFam" id="2.60.40.10:FF:001114">
    <property type="entry name" value="Chitinase A1"/>
    <property type="match status" value="1"/>
</dbReference>
<dbReference type="InterPro" id="IPR050314">
    <property type="entry name" value="Glycosyl_Hydrlase_18"/>
</dbReference>
<evidence type="ECO:0000256" key="8">
    <source>
        <dbReference type="ARBA" id="ARBA00023295"/>
    </source>
</evidence>
<evidence type="ECO:0000259" key="11">
    <source>
        <dbReference type="PROSITE" id="PS50853"/>
    </source>
</evidence>
<dbReference type="InterPro" id="IPR011583">
    <property type="entry name" value="Chitinase_II/V-like_cat"/>
</dbReference>
<keyword evidence="5 10" id="KW-0378">Hydrolase</keyword>
<evidence type="ECO:0000256" key="1">
    <source>
        <dbReference type="ARBA" id="ARBA00000822"/>
    </source>
</evidence>
<dbReference type="SMART" id="SM00495">
    <property type="entry name" value="ChtBD3"/>
    <property type="match status" value="1"/>
</dbReference>
<name>A0A6G4A1J0_9BACL</name>
<feature type="domain" description="Fibronectin type-III" evidence="11">
    <location>
        <begin position="272"/>
        <end position="357"/>
    </location>
</feature>
<reference evidence="13" key="1">
    <citation type="submission" date="2020-02" db="EMBL/GenBank/DDBJ databases">
        <authorList>
            <person name="Shen X.-R."/>
            <person name="Zhang Y.-X."/>
        </authorList>
    </citation>
    <scope>NUCLEOTIDE SEQUENCE</scope>
    <source>
        <strain evidence="13">SYP-B3998</strain>
    </source>
</reference>
<dbReference type="Pfam" id="PF00041">
    <property type="entry name" value="fn3"/>
    <property type="match status" value="3"/>
</dbReference>
<evidence type="ECO:0000256" key="2">
    <source>
        <dbReference type="ARBA" id="ARBA00009121"/>
    </source>
</evidence>
<dbReference type="PROSITE" id="PS51910">
    <property type="entry name" value="GH18_2"/>
    <property type="match status" value="1"/>
</dbReference>
<proteinExistence type="inferred from homology"/>
<dbReference type="GO" id="GO:0005576">
    <property type="term" value="C:extracellular region"/>
    <property type="evidence" value="ECO:0007669"/>
    <property type="project" value="InterPro"/>
</dbReference>
<dbReference type="InterPro" id="IPR003610">
    <property type="entry name" value="CBM5/12"/>
</dbReference>
<dbReference type="InterPro" id="IPR036116">
    <property type="entry name" value="FN3_sf"/>
</dbReference>
<dbReference type="RefSeq" id="WP_163950563.1">
    <property type="nucleotide sequence ID" value="NZ_JAAIKC010000008.1"/>
</dbReference>
<keyword evidence="4" id="KW-0732">Signal</keyword>
<dbReference type="CDD" id="cd00063">
    <property type="entry name" value="FN3"/>
    <property type="match status" value="3"/>
</dbReference>
<dbReference type="GO" id="GO:0030246">
    <property type="term" value="F:carbohydrate binding"/>
    <property type="evidence" value="ECO:0007669"/>
    <property type="project" value="InterPro"/>
</dbReference>
<feature type="domain" description="Fibronectin type-III" evidence="11">
    <location>
        <begin position="180"/>
        <end position="266"/>
    </location>
</feature>
<evidence type="ECO:0000256" key="10">
    <source>
        <dbReference type="RuleBase" id="RU000489"/>
    </source>
</evidence>
<keyword evidence="7" id="KW-0119">Carbohydrate metabolism</keyword>
<dbReference type="SMART" id="SM00060">
    <property type="entry name" value="FN3"/>
    <property type="match status" value="3"/>
</dbReference>
<dbReference type="GO" id="GO:0008061">
    <property type="term" value="F:chitin binding"/>
    <property type="evidence" value="ECO:0007669"/>
    <property type="project" value="InterPro"/>
</dbReference>
<dbReference type="Gene3D" id="3.10.50.10">
    <property type="match status" value="1"/>
</dbReference>
<feature type="domain" description="GH18" evidence="12">
    <location>
        <begin position="362"/>
        <end position="784"/>
    </location>
</feature>
<dbReference type="InterPro" id="IPR001579">
    <property type="entry name" value="Glyco_hydro_18_chit_AS"/>
</dbReference>
<gene>
    <name evidence="13" type="ORF">GK047_19555</name>
</gene>
<dbReference type="Pfam" id="PF00704">
    <property type="entry name" value="Glyco_hydro_18"/>
    <property type="match status" value="1"/>
</dbReference>
<dbReference type="InterPro" id="IPR029070">
    <property type="entry name" value="Chitinase_insertion_sf"/>
</dbReference>
<evidence type="ECO:0000259" key="12">
    <source>
        <dbReference type="PROSITE" id="PS51910"/>
    </source>
</evidence>
<dbReference type="InterPro" id="IPR013783">
    <property type="entry name" value="Ig-like_fold"/>
</dbReference>
<comment type="catalytic activity">
    <reaction evidence="1">
        <text>Random endo-hydrolysis of N-acetyl-beta-D-glucosaminide (1-&gt;4)-beta-linkages in chitin and chitodextrins.</text>
        <dbReference type="EC" id="3.2.1.14"/>
    </reaction>
</comment>
<feature type="domain" description="Fibronectin type-III" evidence="11">
    <location>
        <begin position="86"/>
        <end position="171"/>
    </location>
</feature>
<evidence type="ECO:0000256" key="4">
    <source>
        <dbReference type="ARBA" id="ARBA00022729"/>
    </source>
</evidence>
<sequence length="784" mass="82433">MKQVKQVGISLLLAFMLIMTVLPLTALGATPWAPNTAYKTGDVVTYSNNTYQCVQGHTSLNGWEPPNVPALWSKQTSAPDTQAPSAPTALASSNITTVSVKLNWTASTDNIGVVGYDIYNGTTLAGSSASASYTVTGLTANTTYSFTVKAKDAAGNVSPASAALAVLTASPVIDTQPPTAPTNVSAGTVTSTTVALTWTASTDNVGVVGYDIYSGATLVGSSVSTAYSVTGLTAHTTYTFTVKAKDAVGNVSPASAALSVLTTSPDTQAPTAPSNVTAGTITTASIALSWTASTDNVGVAGYDVYNGSALAGSTSSTSFTVSGLTANTPYTFTVKAKDAAGNISAPSASVSATTLPVSSTKYEIVGYFPSWAAYNTPAYTPANVDASKLTVINYAFLDICWNGRHGNPSTDPGNPNSATWTCQNEDGQTISVPNGSIVLGDPVTEGTGGGGGYENLKKLKQLKTTNPNLKLFASVGGWTWSNQFSNTAADPITRANFAASAVSFLRQYNFDGIDIDWEYPNNIGVPCASGQTCQRTQDKANYLLLLQTLRQELDKAGLQDNKHYYTTIASGASSSFVAEAGGTTNWISKAAQSLDWINIMTYDFYGPWDSSSNMVAPLYHDPSDPSGNTQFSVDYVVNMYLNKGVPASKLAIGEPFYGYGWKGCSAGPNGNGLYQSCSGEATGGSSGSTYDFAFLQSNGFLSKDVSGYYTIGGQGFTRYWNNTTKTPFLYNSTTQIFITYDDEQSIHLKNEYLKTKGLRGGMFWELNADSNKTLQTIVSNDLPH</sequence>
<dbReference type="SUPFAM" id="SSF49265">
    <property type="entry name" value="Fibronectin type III"/>
    <property type="match status" value="2"/>
</dbReference>
<dbReference type="SUPFAM" id="SSF51055">
    <property type="entry name" value="Carbohydrate binding domain"/>
    <property type="match status" value="1"/>
</dbReference>
<keyword evidence="6" id="KW-0146">Chitin degradation</keyword>
<dbReference type="GO" id="GO:0008843">
    <property type="term" value="F:endochitinase activity"/>
    <property type="evidence" value="ECO:0007669"/>
    <property type="project" value="UniProtKB-EC"/>
</dbReference>
<dbReference type="GO" id="GO:0006032">
    <property type="term" value="P:chitin catabolic process"/>
    <property type="evidence" value="ECO:0007669"/>
    <property type="project" value="UniProtKB-KW"/>
</dbReference>
<evidence type="ECO:0000256" key="5">
    <source>
        <dbReference type="ARBA" id="ARBA00022801"/>
    </source>
</evidence>
<protein>
    <recommendedName>
        <fullName evidence="3">chitinase</fullName>
        <ecNumber evidence="3">3.2.1.14</ecNumber>
    </recommendedName>
</protein>
<evidence type="ECO:0000256" key="6">
    <source>
        <dbReference type="ARBA" id="ARBA00023024"/>
    </source>
</evidence>
<dbReference type="SMART" id="SM00636">
    <property type="entry name" value="Glyco_18"/>
    <property type="match status" value="1"/>
</dbReference>
<evidence type="ECO:0000313" key="13">
    <source>
        <dbReference type="EMBL" id="NEW08200.1"/>
    </source>
</evidence>
<dbReference type="PANTHER" id="PTHR11177">
    <property type="entry name" value="CHITINASE"/>
    <property type="match status" value="1"/>
</dbReference>
<dbReference type="InterPro" id="IPR017853">
    <property type="entry name" value="GH"/>
</dbReference>
<dbReference type="SUPFAM" id="SSF51445">
    <property type="entry name" value="(Trans)glycosidases"/>
    <property type="match status" value="1"/>
</dbReference>
<dbReference type="CDD" id="cd06548">
    <property type="entry name" value="GH18_chitinase"/>
    <property type="match status" value="1"/>
</dbReference>
<dbReference type="InterPro" id="IPR001223">
    <property type="entry name" value="Glyco_hydro18_cat"/>
</dbReference>
<dbReference type="PROSITE" id="PS01095">
    <property type="entry name" value="GH18_1"/>
    <property type="match status" value="1"/>
</dbReference>
<dbReference type="PANTHER" id="PTHR11177:SF317">
    <property type="entry name" value="CHITINASE 12-RELATED"/>
    <property type="match status" value="1"/>
</dbReference>
<dbReference type="EMBL" id="JAAIKC010000008">
    <property type="protein sequence ID" value="NEW08200.1"/>
    <property type="molecule type" value="Genomic_DNA"/>
</dbReference>